<dbReference type="InterPro" id="IPR004635">
    <property type="entry name" value="Pept_S49_SppA"/>
</dbReference>
<protein>
    <submittedName>
        <fullName evidence="8">Signal peptide peptidase SppA</fullName>
        <ecNumber evidence="8">3.4.21.-</ecNumber>
    </submittedName>
</protein>
<comment type="similarity">
    <text evidence="2">Belongs to the peptidase S49 family.</text>
</comment>
<organism evidence="8 9">
    <name type="scientific">Novosphingobium kalidii</name>
    <dbReference type="NCBI Taxonomy" id="3230299"/>
    <lineage>
        <taxon>Bacteria</taxon>
        <taxon>Pseudomonadati</taxon>
        <taxon>Pseudomonadota</taxon>
        <taxon>Alphaproteobacteria</taxon>
        <taxon>Sphingomonadales</taxon>
        <taxon>Sphingomonadaceae</taxon>
        <taxon>Novosphingobium</taxon>
    </lineage>
</organism>
<feature type="domain" description="Peptidase S49" evidence="7">
    <location>
        <begin position="381"/>
        <end position="531"/>
    </location>
</feature>
<keyword evidence="4 8" id="KW-0378">Hydrolase</keyword>
<accession>A0ABV2D124</accession>
<comment type="subcellular location">
    <subcellularLocation>
        <location evidence="1">Membrane</location>
    </subcellularLocation>
</comment>
<keyword evidence="3" id="KW-0645">Protease</keyword>
<dbReference type="InterPro" id="IPR004634">
    <property type="entry name" value="Pept_S49_pIV"/>
</dbReference>
<dbReference type="Gene3D" id="6.20.330.10">
    <property type="match status" value="1"/>
</dbReference>
<dbReference type="RefSeq" id="WP_353984011.1">
    <property type="nucleotide sequence ID" value="NZ_JBEWLY010000013.1"/>
</dbReference>
<dbReference type="CDD" id="cd07023">
    <property type="entry name" value="S49_Sppa_N_C"/>
    <property type="match status" value="1"/>
</dbReference>
<dbReference type="InterPro" id="IPR029045">
    <property type="entry name" value="ClpP/crotonase-like_dom_sf"/>
</dbReference>
<dbReference type="InterPro" id="IPR002142">
    <property type="entry name" value="Peptidase_S49"/>
</dbReference>
<dbReference type="InterPro" id="IPR047217">
    <property type="entry name" value="S49_SppA_67K_type_N"/>
</dbReference>
<dbReference type="InterPro" id="IPR047272">
    <property type="entry name" value="S49_SppA_C"/>
</dbReference>
<dbReference type="GO" id="GO:0016787">
    <property type="term" value="F:hydrolase activity"/>
    <property type="evidence" value="ECO:0007669"/>
    <property type="project" value="UniProtKB-KW"/>
</dbReference>
<dbReference type="EMBL" id="JBEWLY010000013">
    <property type="protein sequence ID" value="MET1755562.1"/>
    <property type="molecule type" value="Genomic_DNA"/>
</dbReference>
<keyword evidence="5" id="KW-0720">Serine protease</keyword>
<evidence type="ECO:0000256" key="2">
    <source>
        <dbReference type="ARBA" id="ARBA00008683"/>
    </source>
</evidence>
<evidence type="ECO:0000313" key="9">
    <source>
        <dbReference type="Proteomes" id="UP001548713"/>
    </source>
</evidence>
<keyword evidence="6" id="KW-0472">Membrane</keyword>
<dbReference type="Proteomes" id="UP001548713">
    <property type="component" value="Unassembled WGS sequence"/>
</dbReference>
<dbReference type="Gene3D" id="3.90.226.10">
    <property type="entry name" value="2-enoyl-CoA Hydratase, Chain A, domain 1"/>
    <property type="match status" value="3"/>
</dbReference>
<comment type="caution">
    <text evidence="8">The sequence shown here is derived from an EMBL/GenBank/DDBJ whole genome shotgun (WGS) entry which is preliminary data.</text>
</comment>
<evidence type="ECO:0000256" key="3">
    <source>
        <dbReference type="ARBA" id="ARBA00022670"/>
    </source>
</evidence>
<reference evidence="8 9" key="1">
    <citation type="submission" date="2024-07" db="EMBL/GenBank/DDBJ databases">
        <title>Novosphingobium kalidii RD2P27.</title>
        <authorList>
            <person name="Sun J.-Q."/>
        </authorList>
    </citation>
    <scope>NUCLEOTIDE SEQUENCE [LARGE SCALE GENOMIC DNA]</scope>
    <source>
        <strain evidence="8 9">RD2P27</strain>
    </source>
</reference>
<evidence type="ECO:0000256" key="5">
    <source>
        <dbReference type="ARBA" id="ARBA00022825"/>
    </source>
</evidence>
<dbReference type="PANTHER" id="PTHR33209:SF1">
    <property type="entry name" value="PEPTIDASE S49 DOMAIN-CONTAINING PROTEIN"/>
    <property type="match status" value="1"/>
</dbReference>
<sequence>MIFARKVWKLLVGIKDALVLLFLLLFFSLLYAVLSMRPSPGIVTEGALVLQLDGAIVEETAQVDTFDLLLAQTSASVLPQEVRARDVERALRLAARDDKIKLVAMDLSRFTGAGFVHLRNVGAAMDTVRAAGKPLLTYADAYTDDGTQLAAHASEAWVNPMGGALVSGPGGQTLYFATLLDKLKVTAHIFRVGTYKTFVEPFTRTGPSPEAIEASTELYKGLWQSWQADVNKARPRANIALVATNPVGWVRSAGGDLAQASRSAGLVDRIGTPTDFAVRVAELSGTDTSGASSGELVGTQFATYLAANPQRKAGAAIGVVTIAGDIVDGEAGPGTAGGDRIAKALDDALDSGLKALVVRIDSPGGSVLASERIRRSIERYRQKGIPVVASMGNLAASGGYWVSTPAQYVFADPATITGSIGVFGILPTFERALSEIGVNSAGVRTTPLSGQPDLLGGLTPEVEQIVQLGVENAYAKFLALVSQARNMTPEQVDAVAQGRVWTGARARELGLVDGFGDLDAALAYAARQAKLGNGEWHARDIGQTDDPLSALLVQMRQRSDTGGDIASLAARRQREQVTGLLARAEWLLAGPGMQAMCLECPAGPSALALRPSQETLMSGLLLRARALLGG</sequence>
<evidence type="ECO:0000256" key="1">
    <source>
        <dbReference type="ARBA" id="ARBA00004370"/>
    </source>
</evidence>
<feature type="domain" description="Peptidase S49" evidence="7">
    <location>
        <begin position="129"/>
        <end position="284"/>
    </location>
</feature>
<dbReference type="PIRSF" id="PIRSF001217">
    <property type="entry name" value="Protease_4_SppA"/>
    <property type="match status" value="1"/>
</dbReference>
<dbReference type="SUPFAM" id="SSF52096">
    <property type="entry name" value="ClpP/crotonase"/>
    <property type="match status" value="2"/>
</dbReference>
<dbReference type="CDD" id="cd07018">
    <property type="entry name" value="S49_SppA_67K_type"/>
    <property type="match status" value="1"/>
</dbReference>
<dbReference type="NCBIfam" id="TIGR00706">
    <property type="entry name" value="SppA_dom"/>
    <property type="match status" value="1"/>
</dbReference>
<dbReference type="Pfam" id="PF01343">
    <property type="entry name" value="Peptidase_S49"/>
    <property type="match status" value="2"/>
</dbReference>
<name>A0ABV2D124_9SPHN</name>
<evidence type="ECO:0000313" key="8">
    <source>
        <dbReference type="EMBL" id="MET1755562.1"/>
    </source>
</evidence>
<proteinExistence type="inferred from homology"/>
<evidence type="ECO:0000256" key="6">
    <source>
        <dbReference type="ARBA" id="ARBA00023136"/>
    </source>
</evidence>
<dbReference type="NCBIfam" id="TIGR00705">
    <property type="entry name" value="SppA_67K"/>
    <property type="match status" value="1"/>
</dbReference>
<dbReference type="PANTHER" id="PTHR33209">
    <property type="entry name" value="PROTEASE 4"/>
    <property type="match status" value="1"/>
</dbReference>
<dbReference type="EC" id="3.4.21.-" evidence="8"/>
<evidence type="ECO:0000256" key="4">
    <source>
        <dbReference type="ARBA" id="ARBA00022801"/>
    </source>
</evidence>
<gene>
    <name evidence="8" type="primary">sppA</name>
    <name evidence="8" type="ORF">ABVV53_08840</name>
</gene>
<keyword evidence="9" id="KW-1185">Reference proteome</keyword>
<evidence type="ECO:0000259" key="7">
    <source>
        <dbReference type="Pfam" id="PF01343"/>
    </source>
</evidence>